<evidence type="ECO:0000313" key="1">
    <source>
        <dbReference type="EMBL" id="CAL0317644.1"/>
    </source>
</evidence>
<evidence type="ECO:0000313" key="2">
    <source>
        <dbReference type="Proteomes" id="UP001497480"/>
    </source>
</evidence>
<protein>
    <submittedName>
        <fullName evidence="1">Uncharacterized protein</fullName>
    </submittedName>
</protein>
<keyword evidence="2" id="KW-1185">Reference proteome</keyword>
<comment type="caution">
    <text evidence="1">The sequence shown here is derived from an EMBL/GenBank/DDBJ whole genome shotgun (WGS) entry which is preliminary data.</text>
</comment>
<organism evidence="1 2">
    <name type="scientific">Lupinus luteus</name>
    <name type="common">European yellow lupine</name>
    <dbReference type="NCBI Taxonomy" id="3873"/>
    <lineage>
        <taxon>Eukaryota</taxon>
        <taxon>Viridiplantae</taxon>
        <taxon>Streptophyta</taxon>
        <taxon>Embryophyta</taxon>
        <taxon>Tracheophyta</taxon>
        <taxon>Spermatophyta</taxon>
        <taxon>Magnoliopsida</taxon>
        <taxon>eudicotyledons</taxon>
        <taxon>Gunneridae</taxon>
        <taxon>Pentapetalae</taxon>
        <taxon>rosids</taxon>
        <taxon>fabids</taxon>
        <taxon>Fabales</taxon>
        <taxon>Fabaceae</taxon>
        <taxon>Papilionoideae</taxon>
        <taxon>50 kb inversion clade</taxon>
        <taxon>genistoids sensu lato</taxon>
        <taxon>core genistoids</taxon>
        <taxon>Genisteae</taxon>
        <taxon>Lupinus</taxon>
    </lineage>
</organism>
<proteinExistence type="predicted"/>
<dbReference type="AlphaFoldDB" id="A0AAV1X7D6"/>
<accession>A0AAV1X7D6</accession>
<sequence length="103" mass="11770">MLNVAMCFCFPQLIHNLMGAVNSSTLLYLYMLDHGANNWGKALAVGDELMMAQQVVPSYDSCFYFGFSTSTLPIHFLLPVSNHLFVELYTRDKFFCDIQIQYP</sequence>
<reference evidence="1 2" key="1">
    <citation type="submission" date="2024-03" db="EMBL/GenBank/DDBJ databases">
        <authorList>
            <person name="Martinez-Hernandez J."/>
        </authorList>
    </citation>
    <scope>NUCLEOTIDE SEQUENCE [LARGE SCALE GENOMIC DNA]</scope>
</reference>
<gene>
    <name evidence="1" type="ORF">LLUT_LOCUS18704</name>
</gene>
<name>A0AAV1X7D6_LUPLU</name>
<dbReference type="Proteomes" id="UP001497480">
    <property type="component" value="Unassembled WGS sequence"/>
</dbReference>
<dbReference type="EMBL" id="CAXHTB010000013">
    <property type="protein sequence ID" value="CAL0317644.1"/>
    <property type="molecule type" value="Genomic_DNA"/>
</dbReference>